<comment type="similarity">
    <text evidence="1">Belongs to the short-chain dehydrogenases/reductases (SDR) family.</text>
</comment>
<dbReference type="AlphaFoldDB" id="Q2N9I5"/>
<dbReference type="STRING" id="314225.ELI_07820"/>
<dbReference type="Proteomes" id="UP000008808">
    <property type="component" value="Chromosome"/>
</dbReference>
<protein>
    <submittedName>
        <fullName evidence="3">Putative oxidoreductase protein</fullName>
    </submittedName>
</protein>
<dbReference type="InterPro" id="IPR002347">
    <property type="entry name" value="SDR_fam"/>
</dbReference>
<evidence type="ECO:0000256" key="2">
    <source>
        <dbReference type="ARBA" id="ARBA00023002"/>
    </source>
</evidence>
<dbReference type="PANTHER" id="PTHR43639">
    <property type="entry name" value="OXIDOREDUCTASE, SHORT-CHAIN DEHYDROGENASE/REDUCTASE FAMILY (AFU_ORTHOLOGUE AFUA_5G02870)"/>
    <property type="match status" value="1"/>
</dbReference>
<dbReference type="Pfam" id="PF13561">
    <property type="entry name" value="adh_short_C2"/>
    <property type="match status" value="1"/>
</dbReference>
<evidence type="ECO:0000256" key="1">
    <source>
        <dbReference type="ARBA" id="ARBA00006484"/>
    </source>
</evidence>
<keyword evidence="4" id="KW-1185">Reference proteome</keyword>
<dbReference type="InterPro" id="IPR036291">
    <property type="entry name" value="NAD(P)-bd_dom_sf"/>
</dbReference>
<dbReference type="PANTHER" id="PTHR43639:SF1">
    <property type="entry name" value="SHORT-CHAIN DEHYDROGENASE_REDUCTASE FAMILY PROTEIN"/>
    <property type="match status" value="1"/>
</dbReference>
<accession>Q2N9I5</accession>
<dbReference type="EMBL" id="CP000157">
    <property type="protein sequence ID" value="ABC63656.1"/>
    <property type="molecule type" value="Genomic_DNA"/>
</dbReference>
<dbReference type="HOGENOM" id="CLU_010194_1_3_5"/>
<dbReference type="SUPFAM" id="SSF51735">
    <property type="entry name" value="NAD(P)-binding Rossmann-fold domains"/>
    <property type="match status" value="1"/>
</dbReference>
<keyword evidence="2" id="KW-0560">Oxidoreductase</keyword>
<proteinExistence type="inferred from homology"/>
<organism evidence="3 4">
    <name type="scientific">Erythrobacter litoralis (strain HTCC2594)</name>
    <dbReference type="NCBI Taxonomy" id="314225"/>
    <lineage>
        <taxon>Bacteria</taxon>
        <taxon>Pseudomonadati</taxon>
        <taxon>Pseudomonadota</taxon>
        <taxon>Alphaproteobacteria</taxon>
        <taxon>Sphingomonadales</taxon>
        <taxon>Erythrobacteraceae</taxon>
        <taxon>Erythrobacter/Porphyrobacter group</taxon>
        <taxon>Erythrobacter</taxon>
    </lineage>
</organism>
<dbReference type="eggNOG" id="COG1028">
    <property type="taxonomic scope" value="Bacteria"/>
</dbReference>
<evidence type="ECO:0000313" key="3">
    <source>
        <dbReference type="EMBL" id="ABC63656.1"/>
    </source>
</evidence>
<dbReference type="KEGG" id="eli:ELI_07820"/>
<gene>
    <name evidence="3" type="ordered locus">ELI_07820</name>
</gene>
<reference evidence="4" key="1">
    <citation type="journal article" date="2009" name="J. Bacteriol.">
        <title>Complete genome sequence of Erythrobacter litoralis HTCC2594.</title>
        <authorList>
            <person name="Oh H.M."/>
            <person name="Giovannoni S.J."/>
            <person name="Ferriera S."/>
            <person name="Johnson J."/>
            <person name="Cho J.C."/>
        </authorList>
    </citation>
    <scope>NUCLEOTIDE SEQUENCE [LARGE SCALE GENOMIC DNA]</scope>
    <source>
        <strain evidence="4">HTCC2594</strain>
    </source>
</reference>
<dbReference type="GO" id="GO:0016491">
    <property type="term" value="F:oxidoreductase activity"/>
    <property type="evidence" value="ECO:0007669"/>
    <property type="project" value="UniProtKB-KW"/>
</dbReference>
<evidence type="ECO:0000313" key="4">
    <source>
        <dbReference type="Proteomes" id="UP000008808"/>
    </source>
</evidence>
<dbReference type="Gene3D" id="3.40.50.720">
    <property type="entry name" value="NAD(P)-binding Rossmann-like Domain"/>
    <property type="match status" value="1"/>
</dbReference>
<sequence>MARAFGDAGWHVVIHYRASKTEAEALAASLPFAETVECDLAEPEEAEALILALSDRLPDWRVLINNASVFEYDTVTGIERAAYNRAMQVNAHSPALMAQAFFRIAKAEGGRRVIQVTDMKLENTNPDFFSYTMSKHAVAGAIAMMAKAHADPRDRIYGLAPGAILASHDQSEKETERSHLLNLLERRTGASELAEAALFLSQGWLASGETLYIDSGQHLLDQPRDVIYLAREGSAR</sequence>
<name>Q2N9I5_ERYLH</name>